<feature type="domain" description="GH16" evidence="5">
    <location>
        <begin position="33"/>
        <end position="289"/>
    </location>
</feature>
<dbReference type="Proteomes" id="UP000289734">
    <property type="component" value="Unassembled WGS sequence"/>
</dbReference>
<evidence type="ECO:0000313" key="6">
    <source>
        <dbReference type="EMBL" id="RXR29117.1"/>
    </source>
</evidence>
<feature type="domain" description="Fibronectin type-III" evidence="4">
    <location>
        <begin position="293"/>
        <end position="385"/>
    </location>
</feature>
<sequence>MKKYLFSIKNSRFLVLILLIILTTYEANAQVDVEYNDLVWSDEFDTNGAINSTKWHHQTQLPNGGSWFNGEVQHYTNLITNSFVNNGFLNIVAKRENYTNQGVTKQFTSARLNSKFAFQYGRVDIRAKIPTNQGTWPALWMLGKNVNEDGGFFDAAFGNTGWPACGEIDIMEHGITQSQPEGYIQSAIHTPSSFGSTVNHGGTIAANLGNDFHVYSMNWSPFEITFLLDGVAFYTYNPAVKNAETWPFDAEQYLLLNIAMGGVAGNIPSNFTQATMEIDYVRVYQNTLEDTEGPTNFTASVGEVTSSTIELLLNADDNSGNVAYTISYGNENITTANPSGEEKSVIIPNLTPNTTYDFSVSASDVTGNEFINNPILLSATTTGVTGCSGIDTETQQGTFSIGYNYAFETIGNNVKITFELLDTDKVGVVAFLWRQNPFTEYQMENVSGNIFTYTITEQTMGSTISYAVKFAFAGGLSVTKYFTYVVGDDCTLAVEPSTEIDLITFINPANEYMQINSTVAIDKIEIHNLIGKLVLVSSTFNEPINIKNLAKGMYVVSVYQGNKKSVKKMLVK</sequence>
<organism evidence="6 7">
    <name type="scientific">Flavobacterium piscinae</name>
    <dbReference type="NCBI Taxonomy" id="2506424"/>
    <lineage>
        <taxon>Bacteria</taxon>
        <taxon>Pseudomonadati</taxon>
        <taxon>Bacteroidota</taxon>
        <taxon>Flavobacteriia</taxon>
        <taxon>Flavobacteriales</taxon>
        <taxon>Flavobacteriaceae</taxon>
        <taxon>Flavobacterium</taxon>
    </lineage>
</organism>
<dbReference type="Gene3D" id="2.60.120.200">
    <property type="match status" value="1"/>
</dbReference>
<dbReference type="PANTHER" id="PTHR10963:SF55">
    <property type="entry name" value="GLYCOSIDE HYDROLASE FAMILY 16 PROTEIN"/>
    <property type="match status" value="1"/>
</dbReference>
<dbReference type="PROSITE" id="PS51762">
    <property type="entry name" value="GH16_2"/>
    <property type="match status" value="1"/>
</dbReference>
<dbReference type="InterPro" id="IPR013320">
    <property type="entry name" value="ConA-like_dom_sf"/>
</dbReference>
<dbReference type="RefSeq" id="WP_129465396.1">
    <property type="nucleotide sequence ID" value="NZ_SBKQ01000015.1"/>
</dbReference>
<dbReference type="InterPro" id="IPR026444">
    <property type="entry name" value="Secre_tail"/>
</dbReference>
<protein>
    <submittedName>
        <fullName evidence="6">Glycosyl hydrolase family protein</fullName>
    </submittedName>
</protein>
<feature type="signal peptide" evidence="3">
    <location>
        <begin position="1"/>
        <end position="29"/>
    </location>
</feature>
<keyword evidence="2 3" id="KW-0732">Signal</keyword>
<proteinExistence type="inferred from homology"/>
<comment type="similarity">
    <text evidence="1">Belongs to the glycosyl hydrolase 16 family.</text>
</comment>
<evidence type="ECO:0000259" key="5">
    <source>
        <dbReference type="PROSITE" id="PS51762"/>
    </source>
</evidence>
<dbReference type="GO" id="GO:0005975">
    <property type="term" value="P:carbohydrate metabolic process"/>
    <property type="evidence" value="ECO:0007669"/>
    <property type="project" value="InterPro"/>
</dbReference>
<accession>A0A4Q1KHQ9</accession>
<dbReference type="Pfam" id="PF00041">
    <property type="entry name" value="fn3"/>
    <property type="match status" value="1"/>
</dbReference>
<dbReference type="InterPro" id="IPR000757">
    <property type="entry name" value="Beta-glucanase-like"/>
</dbReference>
<dbReference type="SUPFAM" id="SSF49265">
    <property type="entry name" value="Fibronectin type III"/>
    <property type="match status" value="1"/>
</dbReference>
<evidence type="ECO:0000313" key="7">
    <source>
        <dbReference type="Proteomes" id="UP000289734"/>
    </source>
</evidence>
<dbReference type="EMBL" id="SBKQ01000015">
    <property type="protein sequence ID" value="RXR29117.1"/>
    <property type="molecule type" value="Genomic_DNA"/>
</dbReference>
<evidence type="ECO:0000256" key="1">
    <source>
        <dbReference type="ARBA" id="ARBA00006865"/>
    </source>
</evidence>
<evidence type="ECO:0000259" key="4">
    <source>
        <dbReference type="PROSITE" id="PS50853"/>
    </source>
</evidence>
<dbReference type="SUPFAM" id="SSF49899">
    <property type="entry name" value="Concanavalin A-like lectins/glucanases"/>
    <property type="match status" value="1"/>
</dbReference>
<dbReference type="Pfam" id="PF00722">
    <property type="entry name" value="Glyco_hydro_16"/>
    <property type="match status" value="1"/>
</dbReference>
<gene>
    <name evidence="6" type="ORF">EQG68_13375</name>
</gene>
<dbReference type="GO" id="GO:0004553">
    <property type="term" value="F:hydrolase activity, hydrolyzing O-glycosyl compounds"/>
    <property type="evidence" value="ECO:0007669"/>
    <property type="project" value="InterPro"/>
</dbReference>
<dbReference type="PANTHER" id="PTHR10963">
    <property type="entry name" value="GLYCOSYL HYDROLASE-RELATED"/>
    <property type="match status" value="1"/>
</dbReference>
<dbReference type="CDD" id="cd08023">
    <property type="entry name" value="GH16_laminarinase_like"/>
    <property type="match status" value="1"/>
</dbReference>
<comment type="caution">
    <text evidence="6">The sequence shown here is derived from an EMBL/GenBank/DDBJ whole genome shotgun (WGS) entry which is preliminary data.</text>
</comment>
<dbReference type="InterPro" id="IPR036116">
    <property type="entry name" value="FN3_sf"/>
</dbReference>
<keyword evidence="6" id="KW-0378">Hydrolase</keyword>
<dbReference type="CDD" id="cd00063">
    <property type="entry name" value="FN3"/>
    <property type="match status" value="1"/>
</dbReference>
<evidence type="ECO:0000256" key="2">
    <source>
        <dbReference type="ARBA" id="ARBA00022729"/>
    </source>
</evidence>
<dbReference type="InterPro" id="IPR003961">
    <property type="entry name" value="FN3_dom"/>
</dbReference>
<dbReference type="InterPro" id="IPR050546">
    <property type="entry name" value="Glycosyl_Hydrlase_16"/>
</dbReference>
<dbReference type="PROSITE" id="PS50853">
    <property type="entry name" value="FN3"/>
    <property type="match status" value="1"/>
</dbReference>
<dbReference type="Gene3D" id="2.60.40.10">
    <property type="entry name" value="Immunoglobulins"/>
    <property type="match status" value="1"/>
</dbReference>
<feature type="chain" id="PRO_5020297912" evidence="3">
    <location>
        <begin position="30"/>
        <end position="572"/>
    </location>
</feature>
<name>A0A4Q1KHQ9_9FLAO</name>
<dbReference type="AlphaFoldDB" id="A0A4Q1KHQ9"/>
<evidence type="ECO:0000256" key="3">
    <source>
        <dbReference type="SAM" id="SignalP"/>
    </source>
</evidence>
<dbReference type="InterPro" id="IPR013783">
    <property type="entry name" value="Ig-like_fold"/>
</dbReference>
<dbReference type="OrthoDB" id="9809583at2"/>
<dbReference type="NCBIfam" id="TIGR04183">
    <property type="entry name" value="Por_Secre_tail"/>
    <property type="match status" value="1"/>
</dbReference>
<keyword evidence="7" id="KW-1185">Reference proteome</keyword>
<reference evidence="7" key="1">
    <citation type="submission" date="2019-01" db="EMBL/GenBank/DDBJ databases">
        <title>Cytophagaceae bacterium strain CAR-16.</title>
        <authorList>
            <person name="Chen W.-M."/>
        </authorList>
    </citation>
    <scope>NUCLEOTIDE SEQUENCE [LARGE SCALE GENOMIC DNA]</scope>
    <source>
        <strain evidence="7">ICH-30</strain>
    </source>
</reference>
<dbReference type="Pfam" id="PF18962">
    <property type="entry name" value="Por_Secre_tail"/>
    <property type="match status" value="1"/>
</dbReference>